<dbReference type="GO" id="GO:0005975">
    <property type="term" value="P:carbohydrate metabolic process"/>
    <property type="evidence" value="ECO:0007669"/>
    <property type="project" value="InterPro"/>
</dbReference>
<proteinExistence type="inferred from homology"/>
<dbReference type="GO" id="GO:0016020">
    <property type="term" value="C:membrane"/>
    <property type="evidence" value="ECO:0007669"/>
    <property type="project" value="InterPro"/>
</dbReference>
<dbReference type="Proteomes" id="UP000318815">
    <property type="component" value="Unassembled WGS sequence"/>
</dbReference>
<feature type="signal peptide" evidence="5">
    <location>
        <begin position="1"/>
        <end position="19"/>
    </location>
</feature>
<evidence type="ECO:0000313" key="7">
    <source>
        <dbReference type="Proteomes" id="UP000318815"/>
    </source>
</evidence>
<keyword evidence="5" id="KW-0732">Signal</keyword>
<keyword evidence="4" id="KW-0325">Glycoprotein</keyword>
<reference evidence="6 7" key="1">
    <citation type="submission" date="2019-08" db="EMBL/GenBank/DDBJ databases">
        <title>Whole genome sequencing of chitin degrading bacteria Chitinophaga pinensis YS16.</title>
        <authorList>
            <person name="Singh R.P."/>
            <person name="Manchanda G."/>
            <person name="Maurya I.K."/>
            <person name="Joshi N.K."/>
            <person name="Srivastava A.K."/>
        </authorList>
    </citation>
    <scope>NUCLEOTIDE SEQUENCE [LARGE SCALE GENOMIC DNA]</scope>
    <source>
        <strain evidence="6 7">YS-16</strain>
    </source>
</reference>
<protein>
    <submittedName>
        <fullName evidence="6">Glycoside hydrolase family 47</fullName>
    </submittedName>
</protein>
<keyword evidence="3" id="KW-0256">Endoplasmic reticulum</keyword>
<organism evidence="6 7">
    <name type="scientific">Chitinophaga pinensis</name>
    <dbReference type="NCBI Taxonomy" id="79329"/>
    <lineage>
        <taxon>Bacteria</taxon>
        <taxon>Pseudomonadati</taxon>
        <taxon>Bacteroidota</taxon>
        <taxon>Chitinophagia</taxon>
        <taxon>Chitinophagales</taxon>
        <taxon>Chitinophagaceae</taxon>
        <taxon>Chitinophaga</taxon>
    </lineage>
</organism>
<evidence type="ECO:0000256" key="2">
    <source>
        <dbReference type="ARBA" id="ARBA00007658"/>
    </source>
</evidence>
<comment type="subcellular location">
    <subcellularLocation>
        <location evidence="1">Endoplasmic reticulum</location>
    </subcellularLocation>
</comment>
<evidence type="ECO:0000313" key="6">
    <source>
        <dbReference type="EMBL" id="TWV99146.1"/>
    </source>
</evidence>
<evidence type="ECO:0000256" key="1">
    <source>
        <dbReference type="ARBA" id="ARBA00004240"/>
    </source>
</evidence>
<dbReference type="PANTHER" id="PTHR45679:SF6">
    <property type="entry name" value="ER DEGRADATION-ENHANCING ALPHA-MANNOSIDASE-LIKE PROTEIN 2"/>
    <property type="match status" value="1"/>
</dbReference>
<dbReference type="GO" id="GO:1904380">
    <property type="term" value="P:endoplasmic reticulum mannose trimming"/>
    <property type="evidence" value="ECO:0007669"/>
    <property type="project" value="InterPro"/>
</dbReference>
<keyword evidence="6" id="KW-0378">Hydrolase</keyword>
<dbReference type="EMBL" id="VOHS01000018">
    <property type="protein sequence ID" value="TWV99146.1"/>
    <property type="molecule type" value="Genomic_DNA"/>
</dbReference>
<dbReference type="AlphaFoldDB" id="A0A5C6LRE4"/>
<sequence length="457" mass="52792">MKKCIVAAAAMIAYLPMKAQQAELSLSVKQEFVRSWDAYKRYAWGHDVLLPQTKTYTDWYEQPIRISQIDAYSTMKVMGLQKQARDIEKFVTDSCSFDIDVYVKTFDVNSRVLGGLLYMYSCTHQPKILERAKDFGDRLLKAFKSPTGIPYYWVNLKTGKVKGEKVNTAEAAAYTLEMGILSYYTKDPKYYQAARKATEAVYGRRSALNLTGNIINNETGDWLETISCIGAGGSAYYESMLKTWLLFKDAELKDMWEKTITAVHQYNAEESDTAIWYRRTDMYSGEIKNTTATGYDAFLPALLCIDNDAEQAARVHRTWNNLWKQYGMIPMIYDFRRQHITAAAYDLNPEIIESAWYLYDYTKDTVYQQMGRQYYNDILQYCRSGVAFTGVMDIRSKQQQNKMPVYFFATTMKYLYLLFTPDSGLNTLDYVFTAEGNPFRTDEFKAAETARRLGINQ</sequence>
<evidence type="ECO:0000256" key="3">
    <source>
        <dbReference type="ARBA" id="ARBA00022824"/>
    </source>
</evidence>
<dbReference type="InterPro" id="IPR012341">
    <property type="entry name" value="6hp_glycosidase-like_sf"/>
</dbReference>
<evidence type="ECO:0000256" key="4">
    <source>
        <dbReference type="ARBA" id="ARBA00023180"/>
    </source>
</evidence>
<comment type="caution">
    <text evidence="6">The sequence shown here is derived from an EMBL/GenBank/DDBJ whole genome shotgun (WGS) entry which is preliminary data.</text>
</comment>
<dbReference type="Pfam" id="PF01532">
    <property type="entry name" value="Glyco_hydro_47"/>
    <property type="match status" value="1"/>
</dbReference>
<dbReference type="InterPro" id="IPR036026">
    <property type="entry name" value="Seven-hairpin_glycosidases"/>
</dbReference>
<dbReference type="PANTHER" id="PTHR45679">
    <property type="entry name" value="ER DEGRADATION-ENHANCING ALPHA-MANNOSIDASE-LIKE PROTEIN 2"/>
    <property type="match status" value="1"/>
</dbReference>
<gene>
    <name evidence="6" type="ORF">FEF09_17900</name>
</gene>
<dbReference type="InterPro" id="IPR044674">
    <property type="entry name" value="EDEM1/2/3"/>
</dbReference>
<feature type="chain" id="PRO_5023038585" evidence="5">
    <location>
        <begin position="20"/>
        <end position="457"/>
    </location>
</feature>
<dbReference type="InterPro" id="IPR001382">
    <property type="entry name" value="Glyco_hydro_47"/>
</dbReference>
<dbReference type="SUPFAM" id="SSF48225">
    <property type="entry name" value="Seven-hairpin glycosidases"/>
    <property type="match status" value="1"/>
</dbReference>
<dbReference type="Gene3D" id="1.50.10.10">
    <property type="match status" value="1"/>
</dbReference>
<dbReference type="PRINTS" id="PR00747">
    <property type="entry name" value="GLYHDRLASE47"/>
</dbReference>
<dbReference type="RefSeq" id="WP_146306382.1">
    <property type="nucleotide sequence ID" value="NZ_VOHS01000018.1"/>
</dbReference>
<accession>A0A5C6LRE4</accession>
<dbReference type="OrthoDB" id="1110235at2"/>
<comment type="similarity">
    <text evidence="2">Belongs to the glycosyl hydrolase 47 family.</text>
</comment>
<evidence type="ECO:0000256" key="5">
    <source>
        <dbReference type="SAM" id="SignalP"/>
    </source>
</evidence>
<dbReference type="GO" id="GO:0004571">
    <property type="term" value="F:mannosyl-oligosaccharide 1,2-alpha-mannosidase activity"/>
    <property type="evidence" value="ECO:0007669"/>
    <property type="project" value="InterPro"/>
</dbReference>
<name>A0A5C6LRE4_9BACT</name>
<dbReference type="GO" id="GO:0005509">
    <property type="term" value="F:calcium ion binding"/>
    <property type="evidence" value="ECO:0007669"/>
    <property type="project" value="InterPro"/>
</dbReference>
<keyword evidence="7" id="KW-1185">Reference proteome</keyword>